<sequence>MSVLISGVDAGHLHEKHSHEAASKLDDEQTSRMARSKPHFHLSAPSGWQNDPCGLGFDPSTGLYHMFFQWNPYGNDWGNMSWGHATSSDLVSWETSSIPALTPSAEYDRCGVFTGCMRATDIHGNTGSLTVAYTSVRQLPIHYTLPYTTGCESLSLATSKNGGKTWQREVCNPILPGPPRHLMVTGWRDPYLTTWDRGTASQNQDSNLYGFISGGIIGQTPTLFVYSVNPKDLRQWKYTGLLTNFGLNFRPGRWSGDFGVNWEVTNLMTLTNDSGDCRDFVVMGVEGCLRPEGSDRIPGEARHRRDPRGQLWMSVKASKEQKGTEHVLTEYDFAGVFDHGCLYAANGFWDPQTSRRIVYGWVTEEDLPDGPRHRQGWSGMISLPRVVNLMTLRNVTKARSSSLESITCIETTPDGKTFTIHTLGIAPDPRLARLRRGAIKNDLTQLALWPTLTSTSDACLPLTTSRWEIGSEILVSQSCERVGIEIAHTADFKHCTILVWHPRSETFTIHRPSLESPDINHGHESALHTLFTSVNEQGEETEETLKVRAFFDRSVLEVFVNDRTVITTRIYHPSDRCFRVRFFAESTEEQSDQIPATLLQADVWDGLDAN</sequence>
<dbReference type="Proteomes" id="UP001147746">
    <property type="component" value="Unassembled WGS sequence"/>
</dbReference>
<dbReference type="Pfam" id="PF00251">
    <property type="entry name" value="Glyco_hydro_32N"/>
    <property type="match status" value="1"/>
</dbReference>
<evidence type="ECO:0000313" key="9">
    <source>
        <dbReference type="EMBL" id="KAJ5330940.1"/>
    </source>
</evidence>
<name>A0A9W9QCM2_9EURO</name>
<feature type="compositionally biased region" description="Basic and acidic residues" evidence="6">
    <location>
        <begin position="16"/>
        <end position="30"/>
    </location>
</feature>
<evidence type="ECO:0000256" key="5">
    <source>
        <dbReference type="RuleBase" id="RU362110"/>
    </source>
</evidence>
<organism evidence="9 10">
    <name type="scientific">Penicillium atrosanguineum</name>
    <dbReference type="NCBI Taxonomy" id="1132637"/>
    <lineage>
        <taxon>Eukaryota</taxon>
        <taxon>Fungi</taxon>
        <taxon>Dikarya</taxon>
        <taxon>Ascomycota</taxon>
        <taxon>Pezizomycotina</taxon>
        <taxon>Eurotiomycetes</taxon>
        <taxon>Eurotiomycetidae</taxon>
        <taxon>Eurotiales</taxon>
        <taxon>Aspergillaceae</taxon>
        <taxon>Penicillium</taxon>
    </lineage>
</organism>
<evidence type="ECO:0000259" key="8">
    <source>
        <dbReference type="Pfam" id="PF08244"/>
    </source>
</evidence>
<comment type="caution">
    <text evidence="9">The sequence shown here is derived from an EMBL/GenBank/DDBJ whole genome shotgun (WGS) entry which is preliminary data.</text>
</comment>
<reference evidence="9" key="2">
    <citation type="journal article" date="2023" name="IMA Fungus">
        <title>Comparative genomic study of the Penicillium genus elucidates a diverse pangenome and 15 lateral gene transfer events.</title>
        <authorList>
            <person name="Petersen C."/>
            <person name="Sorensen T."/>
            <person name="Nielsen M.R."/>
            <person name="Sondergaard T.E."/>
            <person name="Sorensen J.L."/>
            <person name="Fitzpatrick D.A."/>
            <person name="Frisvad J.C."/>
            <person name="Nielsen K.L."/>
        </authorList>
    </citation>
    <scope>NUCLEOTIDE SEQUENCE</scope>
    <source>
        <strain evidence="9">IBT 21472</strain>
    </source>
</reference>
<evidence type="ECO:0000256" key="6">
    <source>
        <dbReference type="SAM" id="MobiDB-lite"/>
    </source>
</evidence>
<evidence type="ECO:0000256" key="1">
    <source>
        <dbReference type="ARBA" id="ARBA00009902"/>
    </source>
</evidence>
<dbReference type="InterPro" id="IPR013189">
    <property type="entry name" value="Glyco_hydro_32_C"/>
</dbReference>
<dbReference type="SUPFAM" id="SSF49899">
    <property type="entry name" value="Concanavalin A-like lectins/glucanases"/>
    <property type="match status" value="1"/>
</dbReference>
<dbReference type="Pfam" id="PF08244">
    <property type="entry name" value="Glyco_hydro_32C"/>
    <property type="match status" value="1"/>
</dbReference>
<dbReference type="EMBL" id="JAPZBO010000001">
    <property type="protein sequence ID" value="KAJ5330940.1"/>
    <property type="molecule type" value="Genomic_DNA"/>
</dbReference>
<evidence type="ECO:0000256" key="3">
    <source>
        <dbReference type="ARBA" id="ARBA00022801"/>
    </source>
</evidence>
<evidence type="ECO:0000259" key="7">
    <source>
        <dbReference type="Pfam" id="PF00251"/>
    </source>
</evidence>
<dbReference type="InterPro" id="IPR023296">
    <property type="entry name" value="Glyco_hydro_beta-prop_sf"/>
</dbReference>
<keyword evidence="3 5" id="KW-0378">Hydrolase</keyword>
<dbReference type="InterPro" id="IPR013148">
    <property type="entry name" value="Glyco_hydro_32_N"/>
</dbReference>
<dbReference type="FunFam" id="2.115.10.20:FF:000011">
    <property type="entry name" value="Glycosyl hydrolases family 32 superfamily"/>
    <property type="match status" value="1"/>
</dbReference>
<feature type="domain" description="Glycosyl hydrolase family 32 C-terminal" evidence="8">
    <location>
        <begin position="434"/>
        <end position="590"/>
    </location>
</feature>
<feature type="region of interest" description="Disordered" evidence="6">
    <location>
        <begin position="16"/>
        <end position="45"/>
    </location>
</feature>
<dbReference type="SMART" id="SM00640">
    <property type="entry name" value="Glyco_32"/>
    <property type="match status" value="1"/>
</dbReference>
<evidence type="ECO:0000313" key="10">
    <source>
        <dbReference type="Proteomes" id="UP001147746"/>
    </source>
</evidence>
<dbReference type="GO" id="GO:0005737">
    <property type="term" value="C:cytoplasm"/>
    <property type="evidence" value="ECO:0007669"/>
    <property type="project" value="TreeGrafter"/>
</dbReference>
<dbReference type="PANTHER" id="PTHR42800:SF3">
    <property type="entry name" value="GLYCOSYL HYDROLASE FAMILY 32 N-TERMINAL DOMAIN-CONTAINING PROTEIN"/>
    <property type="match status" value="1"/>
</dbReference>
<evidence type="ECO:0000256" key="2">
    <source>
        <dbReference type="ARBA" id="ARBA00022729"/>
    </source>
</evidence>
<gene>
    <name evidence="9" type="ORF">N7476_000723</name>
</gene>
<dbReference type="CDD" id="cd18621">
    <property type="entry name" value="GH32_XdINV-like"/>
    <property type="match status" value="1"/>
</dbReference>
<protein>
    <submittedName>
        <fullName evidence="9">Uncharacterized protein</fullName>
    </submittedName>
</protein>
<keyword evidence="2" id="KW-0732">Signal</keyword>
<evidence type="ECO:0000256" key="4">
    <source>
        <dbReference type="ARBA" id="ARBA00023295"/>
    </source>
</evidence>
<dbReference type="InterPro" id="IPR001362">
    <property type="entry name" value="Glyco_hydro_32"/>
</dbReference>
<keyword evidence="10" id="KW-1185">Reference proteome</keyword>
<feature type="domain" description="Glycosyl hydrolase family 32 N-terminal" evidence="7">
    <location>
        <begin position="41"/>
        <end position="391"/>
    </location>
</feature>
<dbReference type="InterPro" id="IPR013320">
    <property type="entry name" value="ConA-like_dom_sf"/>
</dbReference>
<keyword evidence="4 5" id="KW-0326">Glycosidase</keyword>
<dbReference type="Gene3D" id="2.115.10.20">
    <property type="entry name" value="Glycosyl hydrolase domain, family 43"/>
    <property type="match status" value="1"/>
</dbReference>
<proteinExistence type="inferred from homology"/>
<comment type="similarity">
    <text evidence="1 5">Belongs to the glycosyl hydrolase 32 family.</text>
</comment>
<dbReference type="PANTHER" id="PTHR42800">
    <property type="entry name" value="EXOINULINASE INUD (AFU_ORTHOLOGUE AFUA_5G00480)"/>
    <property type="match status" value="1"/>
</dbReference>
<reference evidence="9" key="1">
    <citation type="submission" date="2022-12" db="EMBL/GenBank/DDBJ databases">
        <authorList>
            <person name="Petersen C."/>
        </authorList>
    </citation>
    <scope>NUCLEOTIDE SEQUENCE</scope>
    <source>
        <strain evidence="9">IBT 21472</strain>
    </source>
</reference>
<dbReference type="SUPFAM" id="SSF75005">
    <property type="entry name" value="Arabinanase/levansucrase/invertase"/>
    <property type="match status" value="1"/>
</dbReference>
<dbReference type="AlphaFoldDB" id="A0A9W9QCM2"/>
<dbReference type="Gene3D" id="2.60.120.560">
    <property type="entry name" value="Exo-inulinase, domain 1"/>
    <property type="match status" value="1"/>
</dbReference>
<dbReference type="GO" id="GO:0005987">
    <property type="term" value="P:sucrose catabolic process"/>
    <property type="evidence" value="ECO:0007669"/>
    <property type="project" value="TreeGrafter"/>
</dbReference>
<accession>A0A9W9QCM2</accession>
<dbReference type="GO" id="GO:0004575">
    <property type="term" value="F:sucrose alpha-glucosidase activity"/>
    <property type="evidence" value="ECO:0007669"/>
    <property type="project" value="TreeGrafter"/>
</dbReference>